<gene>
    <name evidence="2" type="primary">Pol</name>
    <name evidence="2" type="ORF">AK812_SmicGene43465</name>
</gene>
<dbReference type="InterPro" id="IPR013087">
    <property type="entry name" value="Znf_C2H2_type"/>
</dbReference>
<dbReference type="PROSITE" id="PS50878">
    <property type="entry name" value="RT_POL"/>
    <property type="match status" value="1"/>
</dbReference>
<sequence>MAVDSDDGATLSELERLEQAMEATPHDHSQGPPPQAARPKGPPVPRPVHPRPSVNAAPADSPDVEQPDAAAPPSDSDSDRARRWPLIDIYEDGNRFQARLQGPHLPNGRFAESSDSASDIALSSSSATSDGNGSDSQGSLTWSESSLVLAGPSLETAKGVLLGQFRMELFAVNPGLSSRSQGARVGSLRRRLASSSWQDVQQAAHRHLTADRRRIWSEWASSVSLTTAALPGTWLARGPDRALPRMQRTRCPLQVRTAFASSEDQASALPADRPASATIDLPALQAAVSQALPPALALQARVAARLANIDVSHLASAHRHLNRILLEEATAAFPKGPPEDNRVSARPEFRLSARHVWHLYRELKRPRVSTAYAVFAQWRLAAQFARASKALRRQSRELKRHFYESQVDQAEQAASRGDQRSLYLIVRRLSPKTRQSARRLRGDDGRLLSCQEELQHITAYGNKTFAAKPDDHPISPLLQPVHIADEELQAELDKLGFRLGLAKAVPGHIAPTAVWRQCSAEVSQVLGQALRAHLQPGRAGHLDEDWKNCYMVWIPKPNKPAGDVASLRPIGLSSPASKALAGSLRHHLLKGLEPIMQFLPQFAYAKNRGTADALLRAHSHFEAVAHLLVDTQCTRFQKQAGRSSRFCTGGISLSLDLSKAFDGVHRAHIYRSMEQQGVPSEVITIIQQLHHRAQYVYQAGPHRGSTVTTNGIKQGCVIAPYLWNYFSLAFLLLLRDKRSLEWIQATLSLFADDVWGSWLIRQPADLDRAVADVTLILETLETLDMTVNYSKTAILLRLVGRAASQQRHAHTFMKAGQLHLRVWVHGRECGIPIKEQHEYLGTIVTYRHRHQRNMQHRIRACTAKYQGLRKLLNGSHHLPERHRLRLWQACVCTSAFHAQHVVGVTASSLHTLTSVLTKHLRAILRIPAHLTHISTGDVWKRASAPMPGWTVQHALQQMLAKITSRAESAPDITTDSRAIAHLQQQAARLEPVLLEEAAGLAAAPTPEPTVNCPFCQEVFLTENAMRVHCGIKHESVPKHSTKTPTTFRPELHSKSGMPACQLCDRQFWRWAHLVSHIETGACRCLGGESAIRAPISEDHPPAEIRLPPTAGLRIFGEENTAHMPLVKRTAFLQTLDTWEQWLSVPAVRLELAQHCVICHFWVADYRHMKQHLNKVHMHEHPQLMKQALNLCSSFKSQLRRGSSCLWCTHKVGAPGMYGSQDFAFNDEAEIFANCWPGPPDFLAPENRSQKRPRPEEALLWSDRQRPYRGRNQGPFGGHQRDQPRPPYHQDPVRLLTRVVLQQEQEISRLRHDKGFVLFMRQGEDGTLGALMRVAREWNAKKTQGNQTLRSPLKTVLLSSMIKELLNLTQQAVATEENKARMVKAEWLNQSTEWLYRAWNPTEKRLVVDSTKTPLQHTEIVRILNYLLENLTGEAIQRFASTVRLPKLEQQGAQMATFALEVSLRGQTAAELYHSFERLCGCAVMSLIGVSMKKDTLPQSPQARNLANLFYQRSADGCCAHACASHCPRSTQPPFARLLGDTQFCRGRFCYHAPGWPVKQSQAYLLPQRLQLPHFRHPDTLEINWDLAWITSQLFQIRMQIANLAERIETVQGTQSQLQRQMRLLEIRFEAKARRDRESHNKCRQGQLEVIQWESMDE</sequence>
<evidence type="ECO:0000256" key="1">
    <source>
        <dbReference type="SAM" id="MobiDB-lite"/>
    </source>
</evidence>
<dbReference type="InterPro" id="IPR000477">
    <property type="entry name" value="RT_dom"/>
</dbReference>
<keyword evidence="3" id="KW-1185">Reference proteome</keyword>
<organism evidence="2 3">
    <name type="scientific">Symbiodinium microadriaticum</name>
    <name type="common">Dinoflagellate</name>
    <name type="synonym">Zooxanthella microadriatica</name>
    <dbReference type="NCBI Taxonomy" id="2951"/>
    <lineage>
        <taxon>Eukaryota</taxon>
        <taxon>Sar</taxon>
        <taxon>Alveolata</taxon>
        <taxon>Dinophyceae</taxon>
        <taxon>Suessiales</taxon>
        <taxon>Symbiodiniaceae</taxon>
        <taxon>Symbiodinium</taxon>
    </lineage>
</organism>
<comment type="caution">
    <text evidence="2">The sequence shown here is derived from an EMBL/GenBank/DDBJ whole genome shotgun (WGS) entry which is preliminary data.</text>
</comment>
<feature type="region of interest" description="Disordered" evidence="1">
    <location>
        <begin position="1242"/>
        <end position="1288"/>
    </location>
</feature>
<dbReference type="EMBL" id="LSRX01001980">
    <property type="protein sequence ID" value="OLP76583.1"/>
    <property type="molecule type" value="Genomic_DNA"/>
</dbReference>
<proteinExistence type="predicted"/>
<feature type="region of interest" description="Disordered" evidence="1">
    <location>
        <begin position="1"/>
        <end position="82"/>
    </location>
</feature>
<dbReference type="Pfam" id="PF00078">
    <property type="entry name" value="RVT_1"/>
    <property type="match status" value="1"/>
</dbReference>
<accession>A0A1Q9C0Y3</accession>
<name>A0A1Q9C0Y3_SYMMI</name>
<feature type="compositionally biased region" description="Pro residues" evidence="1">
    <location>
        <begin position="31"/>
        <end position="47"/>
    </location>
</feature>
<dbReference type="Proteomes" id="UP000186817">
    <property type="component" value="Unassembled WGS sequence"/>
</dbReference>
<feature type="compositionally biased region" description="Low complexity" evidence="1">
    <location>
        <begin position="111"/>
        <end position="136"/>
    </location>
</feature>
<dbReference type="PROSITE" id="PS00028">
    <property type="entry name" value="ZINC_FINGER_C2H2_1"/>
    <property type="match status" value="2"/>
</dbReference>
<dbReference type="OrthoDB" id="415652at2759"/>
<feature type="region of interest" description="Disordered" evidence="1">
    <location>
        <begin position="99"/>
        <end position="140"/>
    </location>
</feature>
<evidence type="ECO:0000313" key="2">
    <source>
        <dbReference type="EMBL" id="OLP76583.1"/>
    </source>
</evidence>
<feature type="compositionally biased region" description="Basic and acidic residues" evidence="1">
    <location>
        <begin position="13"/>
        <end position="29"/>
    </location>
</feature>
<evidence type="ECO:0000313" key="3">
    <source>
        <dbReference type="Proteomes" id="UP000186817"/>
    </source>
</evidence>
<dbReference type="PANTHER" id="PTHR19446">
    <property type="entry name" value="REVERSE TRANSCRIPTASES"/>
    <property type="match status" value="1"/>
</dbReference>
<reference evidence="2 3" key="1">
    <citation type="submission" date="2016-02" db="EMBL/GenBank/DDBJ databases">
        <title>Genome analysis of coral dinoflagellate symbionts highlights evolutionary adaptations to a symbiotic lifestyle.</title>
        <authorList>
            <person name="Aranda M."/>
            <person name="Li Y."/>
            <person name="Liew Y.J."/>
            <person name="Baumgarten S."/>
            <person name="Simakov O."/>
            <person name="Wilson M."/>
            <person name="Piel J."/>
            <person name="Ashoor H."/>
            <person name="Bougouffa S."/>
            <person name="Bajic V.B."/>
            <person name="Ryu T."/>
            <person name="Ravasi T."/>
            <person name="Bayer T."/>
            <person name="Micklem G."/>
            <person name="Kim H."/>
            <person name="Bhak J."/>
            <person name="Lajeunesse T.C."/>
            <person name="Voolstra C.R."/>
        </authorList>
    </citation>
    <scope>NUCLEOTIDE SEQUENCE [LARGE SCALE GENOMIC DNA]</scope>
    <source>
        <strain evidence="2 3">CCMP2467</strain>
    </source>
</reference>
<dbReference type="SMART" id="SM00355">
    <property type="entry name" value="ZnF_C2H2"/>
    <property type="match status" value="3"/>
</dbReference>
<protein>
    <submittedName>
        <fullName evidence="2">LINE-1 retrotransposable element ORF2 protein</fullName>
    </submittedName>
</protein>